<comment type="caution">
    <text evidence="2">The sequence shown here is derived from an EMBL/GenBank/DDBJ whole genome shotgun (WGS) entry which is preliminary data.</text>
</comment>
<dbReference type="RefSeq" id="WP_025842343.1">
    <property type="nucleotide sequence ID" value="NZ_JQZW01000008.1"/>
</dbReference>
<keyword evidence="3" id="KW-1185">Reference proteome</keyword>
<keyword evidence="1" id="KW-0472">Membrane</keyword>
<evidence type="ECO:0000256" key="1">
    <source>
        <dbReference type="SAM" id="Phobius"/>
    </source>
</evidence>
<feature type="transmembrane region" description="Helical" evidence="1">
    <location>
        <begin position="42"/>
        <end position="65"/>
    </location>
</feature>
<dbReference type="STRING" id="266762.HQ36_04550"/>
<reference evidence="2 3" key="1">
    <citation type="submission" date="2014-08" db="EMBL/GenBank/DDBJ databases">
        <title>Porphyromonas gingivicanis strain:COT-022_OH1391 Genome sequencing.</title>
        <authorList>
            <person name="Wallis C."/>
            <person name="Deusch O."/>
            <person name="O'Flynn C."/>
            <person name="Davis I."/>
            <person name="Jospin G."/>
            <person name="Darling A.E."/>
            <person name="Coil D.A."/>
            <person name="Alexiev A."/>
            <person name="Horsfall A."/>
            <person name="Kirkwood N."/>
            <person name="Harris S."/>
            <person name="Eisen J.A."/>
        </authorList>
    </citation>
    <scope>NUCLEOTIDE SEQUENCE [LARGE SCALE GENOMIC DNA]</scope>
    <source>
        <strain evidence="3">COT-022 OH1391</strain>
    </source>
</reference>
<gene>
    <name evidence="2" type="ORF">HQ36_04550</name>
</gene>
<dbReference type="NCBIfam" id="NF037970">
    <property type="entry name" value="vanZ_1"/>
    <property type="match status" value="1"/>
</dbReference>
<accession>A0A0A2GCK8</accession>
<evidence type="ECO:0000313" key="2">
    <source>
        <dbReference type="EMBL" id="KGN98184.1"/>
    </source>
</evidence>
<keyword evidence="1" id="KW-1133">Transmembrane helix</keyword>
<feature type="transmembrane region" description="Helical" evidence="1">
    <location>
        <begin position="107"/>
        <end position="127"/>
    </location>
</feature>
<dbReference type="AlphaFoldDB" id="A0A0A2GCK8"/>
<dbReference type="Proteomes" id="UP000030134">
    <property type="component" value="Unassembled WGS sequence"/>
</dbReference>
<dbReference type="PANTHER" id="PTHR28008">
    <property type="entry name" value="DOMAIN PROTEIN, PUTATIVE (AFU_ORTHOLOGUE AFUA_3G10980)-RELATED"/>
    <property type="match status" value="1"/>
</dbReference>
<sequence>MRLIGINIRHYWGTLLYTLIVLVLCLIPASEMKVGVTISDKVAHVLMFLGLSLLLWVEYIFHYTYRRREHPIRWQGQLLYPLFIGAVTELLQHYVIPSRTGDIYDFLADTLGILLGMLVGFVVCLYIKKNIQNKVN</sequence>
<protein>
    <submittedName>
        <fullName evidence="2">Uncharacterized protein</fullName>
    </submittedName>
</protein>
<dbReference type="eggNOG" id="COG5652">
    <property type="taxonomic scope" value="Bacteria"/>
</dbReference>
<organism evidence="2 3">
    <name type="scientific">Porphyromonas gingivicanis</name>
    <dbReference type="NCBI Taxonomy" id="266762"/>
    <lineage>
        <taxon>Bacteria</taxon>
        <taxon>Pseudomonadati</taxon>
        <taxon>Bacteroidota</taxon>
        <taxon>Bacteroidia</taxon>
        <taxon>Bacteroidales</taxon>
        <taxon>Porphyromonadaceae</taxon>
        <taxon>Porphyromonas</taxon>
    </lineage>
</organism>
<name>A0A0A2GCK8_9PORP</name>
<keyword evidence="1" id="KW-0812">Transmembrane</keyword>
<dbReference type="PANTHER" id="PTHR28008:SF1">
    <property type="entry name" value="DOMAIN PROTEIN, PUTATIVE (AFU_ORTHOLOGUE AFUA_3G10980)-RELATED"/>
    <property type="match status" value="1"/>
</dbReference>
<feature type="transmembrane region" description="Helical" evidence="1">
    <location>
        <begin position="12"/>
        <end position="30"/>
    </location>
</feature>
<proteinExistence type="predicted"/>
<evidence type="ECO:0000313" key="3">
    <source>
        <dbReference type="Proteomes" id="UP000030134"/>
    </source>
</evidence>
<dbReference type="EMBL" id="JQZW01000008">
    <property type="protein sequence ID" value="KGN98184.1"/>
    <property type="molecule type" value="Genomic_DNA"/>
</dbReference>
<dbReference type="OrthoDB" id="1524985at2"/>
<feature type="transmembrane region" description="Helical" evidence="1">
    <location>
        <begin position="77"/>
        <end position="95"/>
    </location>
</feature>